<dbReference type="Proteomes" id="UP000049127">
    <property type="component" value="Unassembled WGS sequence"/>
</dbReference>
<feature type="domain" description="Replication-associated protein ORF2/G2P" evidence="1">
    <location>
        <begin position="118"/>
        <end position="221"/>
    </location>
</feature>
<protein>
    <recommendedName>
        <fullName evidence="1">Replication-associated protein ORF2/G2P domain-containing protein</fullName>
    </recommendedName>
</protein>
<name>A0A0C7R1L5_PARSO</name>
<evidence type="ECO:0000313" key="2">
    <source>
        <dbReference type="EMBL" id="CEQ02054.1"/>
    </source>
</evidence>
<dbReference type="Pfam" id="PF23343">
    <property type="entry name" value="REP_ORF2-G2P"/>
    <property type="match status" value="1"/>
</dbReference>
<dbReference type="AlphaFoldDB" id="A0A0C7R1L5"/>
<dbReference type="InterPro" id="IPR056906">
    <property type="entry name" value="ORF2/G2P_dom"/>
</dbReference>
<gene>
    <name evidence="2" type="ORF">R28058_34031</name>
</gene>
<dbReference type="EMBL" id="CEKZ01000001">
    <property type="protein sequence ID" value="CEQ02054.1"/>
    <property type="molecule type" value="Genomic_DNA"/>
</dbReference>
<dbReference type="OrthoDB" id="1733540at2"/>
<accession>A0A0C7R1L5</accession>
<evidence type="ECO:0000313" key="3">
    <source>
        <dbReference type="Proteomes" id="UP000049127"/>
    </source>
</evidence>
<organism evidence="2 3">
    <name type="scientific">Paraclostridium sordellii</name>
    <name type="common">Clostridium sordellii</name>
    <dbReference type="NCBI Taxonomy" id="1505"/>
    <lineage>
        <taxon>Bacteria</taxon>
        <taxon>Bacillati</taxon>
        <taxon>Bacillota</taxon>
        <taxon>Clostridia</taxon>
        <taxon>Peptostreptococcales</taxon>
        <taxon>Peptostreptococcaceae</taxon>
        <taxon>Paraclostridium</taxon>
    </lineage>
</organism>
<evidence type="ECO:0000259" key="1">
    <source>
        <dbReference type="Pfam" id="PF23343"/>
    </source>
</evidence>
<dbReference type="RefSeq" id="WP_055341084.1">
    <property type="nucleotide sequence ID" value="NZ_CEKZ01000001.1"/>
</dbReference>
<sequence length="300" mass="35587">MSSKRTKKRHRYTGIDYEVLQKKIDEEELTVSEIEKLIDVTTNSIYETKTITSGPIREVEIYPSFLKRDILDEFRVKNTKQAQKNLNNKNAEKYFIRKANTNFGKGDYYASLGYLEKYRPKSFEEAKKHMRKYIARLNYLYHKQQIARGISKKKCKNIKYMYVTEISQEGKGKCHHHILINSVLSMEVIESEWKFGRRNNIRIVYPDELHITGLAKYLSKDPQGKKRWGCSKGLKEPVVTRSLSKFSRKKINEMSNNYNLIEYEMQRINKGYKFIDAKVVKNEFNGKWYISARLRNIKDC</sequence>
<reference evidence="2 3" key="1">
    <citation type="submission" date="2015-01" db="EMBL/GenBank/DDBJ databases">
        <authorList>
            <person name="Aslett A.Martin."/>
            <person name="De Silva Nishadi"/>
        </authorList>
    </citation>
    <scope>NUCLEOTIDE SEQUENCE [LARGE SCALE GENOMIC DNA]</scope>
    <source>
        <strain evidence="2 3">R28058</strain>
    </source>
</reference>
<proteinExistence type="predicted"/>